<keyword evidence="3 8" id="KW-0812">Transmembrane</keyword>
<evidence type="ECO:0000256" key="5">
    <source>
        <dbReference type="ARBA" id="ARBA00022840"/>
    </source>
</evidence>
<feature type="domain" description="ABC transporter" evidence="9">
    <location>
        <begin position="81"/>
        <end position="350"/>
    </location>
</feature>
<reference evidence="10 11" key="1">
    <citation type="submission" date="2024-09" db="EMBL/GenBank/DDBJ databases">
        <title>Genome sequencing and assembly of Phytophthora oleae, isolate VK10A, causative agent of rot of olive drupes.</title>
        <authorList>
            <person name="Conti Taguali S."/>
            <person name="Riolo M."/>
            <person name="La Spada F."/>
            <person name="Cacciola S.O."/>
            <person name="Dionisio G."/>
        </authorList>
    </citation>
    <scope>NUCLEOTIDE SEQUENCE [LARGE SCALE GENOMIC DNA]</scope>
    <source>
        <strain evidence="10 11">VK10A</strain>
    </source>
</reference>
<keyword evidence="4" id="KW-0547">Nucleotide-binding</keyword>
<feature type="transmembrane region" description="Helical" evidence="8">
    <location>
        <begin position="677"/>
        <end position="700"/>
    </location>
</feature>
<feature type="transmembrane region" description="Helical" evidence="8">
    <location>
        <begin position="522"/>
        <end position="549"/>
    </location>
</feature>
<evidence type="ECO:0000313" key="11">
    <source>
        <dbReference type="Proteomes" id="UP001632037"/>
    </source>
</evidence>
<dbReference type="GO" id="GO:0016020">
    <property type="term" value="C:membrane"/>
    <property type="evidence" value="ECO:0007669"/>
    <property type="project" value="UniProtKB-SubCell"/>
</dbReference>
<evidence type="ECO:0000256" key="8">
    <source>
        <dbReference type="SAM" id="Phobius"/>
    </source>
</evidence>
<feature type="transmembrane region" description="Helical" evidence="8">
    <location>
        <begin position="448"/>
        <end position="469"/>
    </location>
</feature>
<dbReference type="AlphaFoldDB" id="A0ABD3F228"/>
<keyword evidence="5" id="KW-0067">ATP-binding</keyword>
<dbReference type="InterPro" id="IPR013525">
    <property type="entry name" value="ABC2_TM"/>
</dbReference>
<evidence type="ECO:0000256" key="4">
    <source>
        <dbReference type="ARBA" id="ARBA00022741"/>
    </source>
</evidence>
<dbReference type="InterPro" id="IPR003593">
    <property type="entry name" value="AAA+_ATPase"/>
</dbReference>
<dbReference type="InterPro" id="IPR027417">
    <property type="entry name" value="P-loop_NTPase"/>
</dbReference>
<feature type="transmembrane region" description="Helical" evidence="8">
    <location>
        <begin position="481"/>
        <end position="502"/>
    </location>
</feature>
<evidence type="ECO:0000259" key="9">
    <source>
        <dbReference type="PROSITE" id="PS50893"/>
    </source>
</evidence>
<dbReference type="Pfam" id="PF01061">
    <property type="entry name" value="ABC2_membrane"/>
    <property type="match status" value="1"/>
</dbReference>
<protein>
    <recommendedName>
        <fullName evidence="9">ABC transporter domain-containing protein</fullName>
    </recommendedName>
</protein>
<organism evidence="10 11">
    <name type="scientific">Phytophthora oleae</name>
    <dbReference type="NCBI Taxonomy" id="2107226"/>
    <lineage>
        <taxon>Eukaryota</taxon>
        <taxon>Sar</taxon>
        <taxon>Stramenopiles</taxon>
        <taxon>Oomycota</taxon>
        <taxon>Peronosporomycetes</taxon>
        <taxon>Peronosporales</taxon>
        <taxon>Peronosporaceae</taxon>
        <taxon>Phytophthora</taxon>
    </lineage>
</organism>
<keyword evidence="11" id="KW-1185">Reference proteome</keyword>
<feature type="transmembrane region" description="Helical" evidence="8">
    <location>
        <begin position="555"/>
        <end position="579"/>
    </location>
</feature>
<dbReference type="FunFam" id="3.40.50.300:FF:000289">
    <property type="entry name" value="ABC transporter G family member 31"/>
    <property type="match status" value="1"/>
</dbReference>
<evidence type="ECO:0000256" key="6">
    <source>
        <dbReference type="ARBA" id="ARBA00022989"/>
    </source>
</evidence>
<dbReference type="Pfam" id="PF19055">
    <property type="entry name" value="ABC2_membrane_7"/>
    <property type="match status" value="1"/>
</dbReference>
<evidence type="ECO:0000256" key="2">
    <source>
        <dbReference type="ARBA" id="ARBA00022448"/>
    </source>
</evidence>
<sequence>MASTGPEVVYTSSKDMLAHGPMKLHQDIASKIETALGDKFPQMRVRFKHVSLSAELATLTTKDQPDNNARNELPTLTNKMLKAFGSLFSKTNTIRKEILHDVTGSFRPGTITLVVGQPGSGKSALMKLLSGRFPMDKSIALEGDVLHNGFPRDELLKRLPQFVNYVTQTDTHLPTLTVEETIAFAHECCGAELSQYAEAHLTHGSPEENELAVNAARAMYEHFPGVVLQSLGLVECQNTIVGNEMYRGISGGERRRTSTGEMEFGLKYVTFMDEISTGLDSAAAFDIIAAQRSIAKRLHRTVVISLLQPSPEIFSLFDDVLLLNEGRVLYHGPTRSVQSYFESLGLVCPPEKDIADFLCELATPEQTQYETGRPAQTKYPRSAQEYSQLWIQSPLFRQLEGEAEEQEAQNPATAAKFMSEVPEFQQSFASDLWTLIKREMVMIKRNDAFIKGRLTLVVAVGLIFGSLFYQMDLSDMQVAMGVIFAASLFLALGQEANLIVFYQAREVVYKQRAANFYRTSAYVLACSLSQIPLAFVESLLFGSLMYWLGGLVDDVGAFLLFELFLMLVILVFGAVYFLLAVATPNLNIAKPIAMICILSFVLFAGFIIAKDSIPDWLVWLYWVDPVAWTVRGIAVSQYRSSTLDVCVYKGVDYCSTYGMTLGEYSLSLFDVPSDKTWVVYGALFLLISYVVLMVACYFALEYHHYERPENITLPHETKDEDTTAGEYNLLESPRAVGGADSVVVLPISPLAHKTKVPPVTVAFKDLWYTVSVSGGKGQPARDVELLKGITGYATPGSLTALMGSTGAGKTTLMDVIAGRKTAGTIKGEVLLNGFPATDLSARRCTGYCEQTDVHSRASTFREALTFSAFLRQGSDVPDCVKYDTVSECLELLALEDVADHIIRGSSMEKMKRLTIGVEMAAQPSVLFLDEPTSGLDARSAKIIMDGVRRVADSGRTVLCTIHQPSSDVFFLFDRLLLLKRGGETVYFGDPGYEGSSIVEYFQAIPSVPRIPEGYNPATWMLESIGAGVDSHRQVVNSLDENLSVNVDFVEYFNKSVSKTALDNRLNEPGLFLPSLEVEPLVFGDKRAASNATQLRFLLQ</sequence>
<dbReference type="FunFam" id="3.40.50.300:FF:000528">
    <property type="entry name" value="ABC transporter G family member 31"/>
    <property type="match status" value="1"/>
</dbReference>
<comment type="subcellular location">
    <subcellularLocation>
        <location evidence="1">Membrane</location>
        <topology evidence="1">Multi-pass membrane protein</topology>
    </subcellularLocation>
</comment>
<dbReference type="PROSITE" id="PS50893">
    <property type="entry name" value="ABC_TRANSPORTER_2"/>
    <property type="match status" value="2"/>
</dbReference>
<evidence type="ECO:0000313" key="10">
    <source>
        <dbReference type="EMBL" id="KAL3660314.1"/>
    </source>
</evidence>
<dbReference type="SUPFAM" id="SSF52540">
    <property type="entry name" value="P-loop containing nucleoside triphosphate hydrolases"/>
    <property type="match status" value="2"/>
</dbReference>
<accession>A0ABD3F228</accession>
<comment type="caution">
    <text evidence="10">The sequence shown here is derived from an EMBL/GenBank/DDBJ whole genome shotgun (WGS) entry which is preliminary data.</text>
</comment>
<dbReference type="InterPro" id="IPR003439">
    <property type="entry name" value="ABC_transporter-like_ATP-bd"/>
</dbReference>
<dbReference type="GO" id="GO:0005524">
    <property type="term" value="F:ATP binding"/>
    <property type="evidence" value="ECO:0007669"/>
    <property type="project" value="UniProtKB-KW"/>
</dbReference>
<evidence type="ECO:0000256" key="1">
    <source>
        <dbReference type="ARBA" id="ARBA00004141"/>
    </source>
</evidence>
<feature type="transmembrane region" description="Helical" evidence="8">
    <location>
        <begin position="591"/>
        <end position="609"/>
    </location>
</feature>
<gene>
    <name evidence="10" type="ORF">V7S43_014842</name>
</gene>
<dbReference type="Gene3D" id="3.40.50.300">
    <property type="entry name" value="P-loop containing nucleotide triphosphate hydrolases"/>
    <property type="match status" value="2"/>
</dbReference>
<dbReference type="Pfam" id="PF00005">
    <property type="entry name" value="ABC_tran"/>
    <property type="match status" value="2"/>
</dbReference>
<keyword evidence="6 8" id="KW-1133">Transmembrane helix</keyword>
<evidence type="ECO:0000256" key="7">
    <source>
        <dbReference type="ARBA" id="ARBA00023136"/>
    </source>
</evidence>
<keyword evidence="2" id="KW-0813">Transport</keyword>
<proteinExistence type="predicted"/>
<dbReference type="InterPro" id="IPR043926">
    <property type="entry name" value="ABCG_dom"/>
</dbReference>
<feature type="domain" description="ABC transporter" evidence="9">
    <location>
        <begin position="761"/>
        <end position="1005"/>
    </location>
</feature>
<keyword evidence="7 8" id="KW-0472">Membrane</keyword>
<dbReference type="Proteomes" id="UP001632037">
    <property type="component" value="Unassembled WGS sequence"/>
</dbReference>
<dbReference type="PANTHER" id="PTHR19241">
    <property type="entry name" value="ATP-BINDING CASSETTE TRANSPORTER"/>
    <property type="match status" value="1"/>
</dbReference>
<dbReference type="SMART" id="SM00382">
    <property type="entry name" value="AAA"/>
    <property type="match status" value="2"/>
</dbReference>
<evidence type="ECO:0000256" key="3">
    <source>
        <dbReference type="ARBA" id="ARBA00022692"/>
    </source>
</evidence>
<name>A0ABD3F228_9STRA</name>
<dbReference type="EMBL" id="JBIMZQ010000042">
    <property type="protein sequence ID" value="KAL3660314.1"/>
    <property type="molecule type" value="Genomic_DNA"/>
</dbReference>